<evidence type="ECO:0000256" key="2">
    <source>
        <dbReference type="ARBA" id="ARBA00022692"/>
    </source>
</evidence>
<dbReference type="GO" id="GO:0016020">
    <property type="term" value="C:membrane"/>
    <property type="evidence" value="ECO:0007669"/>
    <property type="project" value="UniProtKB-SubCell"/>
</dbReference>
<feature type="transmembrane region" description="Helical" evidence="5">
    <location>
        <begin position="20"/>
        <end position="37"/>
    </location>
</feature>
<protein>
    <submittedName>
        <fullName evidence="7">Translocon at the inner envelope membrane of chloroplasts 214</fullName>
    </submittedName>
</protein>
<dbReference type="Proteomes" id="UP000887565">
    <property type="component" value="Unplaced"/>
</dbReference>
<dbReference type="Gene3D" id="3.40.50.12190">
    <property type="match status" value="1"/>
</dbReference>
<evidence type="ECO:0000256" key="1">
    <source>
        <dbReference type="ARBA" id="ARBA00004370"/>
    </source>
</evidence>
<dbReference type="InterPro" id="IPR038599">
    <property type="entry name" value="LAP1C-like_C_sf"/>
</dbReference>
<evidence type="ECO:0000256" key="5">
    <source>
        <dbReference type="SAM" id="Phobius"/>
    </source>
</evidence>
<organism evidence="6 7">
    <name type="scientific">Romanomermis culicivorax</name>
    <name type="common">Nematode worm</name>
    <dbReference type="NCBI Taxonomy" id="13658"/>
    <lineage>
        <taxon>Eukaryota</taxon>
        <taxon>Metazoa</taxon>
        <taxon>Ecdysozoa</taxon>
        <taxon>Nematoda</taxon>
        <taxon>Enoplea</taxon>
        <taxon>Dorylaimia</taxon>
        <taxon>Mermithida</taxon>
        <taxon>Mermithoidea</taxon>
        <taxon>Mermithidae</taxon>
        <taxon>Romanomermis</taxon>
    </lineage>
</organism>
<dbReference type="AlphaFoldDB" id="A0A915L077"/>
<reference evidence="7" key="1">
    <citation type="submission" date="2022-11" db="UniProtKB">
        <authorList>
            <consortium name="WormBaseParasite"/>
        </authorList>
    </citation>
    <scope>IDENTIFICATION</scope>
</reference>
<sequence length="180" mass="21382">IRITQLNRTIIRTESISTELWAIILTIIIIGLTIFGTKKFHFDRDDIVQNPFQIFETKLNDMKKIYPNQDIKSWTKIKSAVRSFFEHPEKRDQSTLSPLKRRQASTWFTLSCRAIVFRNLKRRSAKKNKQTKKHENFPILGTFFRRIDVLFTSRIDIILLNKNLHTSYILSIERKILLFG</sequence>
<keyword evidence="4 5" id="KW-0472">Membrane</keyword>
<evidence type="ECO:0000256" key="3">
    <source>
        <dbReference type="ARBA" id="ARBA00022989"/>
    </source>
</evidence>
<proteinExistence type="predicted"/>
<evidence type="ECO:0000313" key="6">
    <source>
        <dbReference type="Proteomes" id="UP000887565"/>
    </source>
</evidence>
<dbReference type="WBParaSite" id="nRc.2.0.1.t43855-RA">
    <property type="protein sequence ID" value="nRc.2.0.1.t43855-RA"/>
    <property type="gene ID" value="nRc.2.0.1.g43855"/>
</dbReference>
<accession>A0A915L077</accession>
<comment type="subcellular location">
    <subcellularLocation>
        <location evidence="1">Membrane</location>
    </subcellularLocation>
</comment>
<keyword evidence="3 5" id="KW-1133">Transmembrane helix</keyword>
<evidence type="ECO:0000256" key="4">
    <source>
        <dbReference type="ARBA" id="ARBA00023136"/>
    </source>
</evidence>
<name>A0A915L077_ROMCU</name>
<keyword evidence="2 5" id="KW-0812">Transmembrane</keyword>
<evidence type="ECO:0000313" key="7">
    <source>
        <dbReference type="WBParaSite" id="nRc.2.0.1.t43855-RA"/>
    </source>
</evidence>
<keyword evidence="6" id="KW-1185">Reference proteome</keyword>